<evidence type="ECO:0000313" key="2">
    <source>
        <dbReference type="WBParaSite" id="ES5_v2.g19111.t1"/>
    </source>
</evidence>
<dbReference type="WBParaSite" id="ES5_v2.g19111.t1">
    <property type="protein sequence ID" value="ES5_v2.g19111.t1"/>
    <property type="gene ID" value="ES5_v2.g19111"/>
</dbReference>
<name>A0AC34FQP4_9BILA</name>
<proteinExistence type="predicted"/>
<protein>
    <submittedName>
        <fullName evidence="2">SKI/SNO/DAC domain-containing protein</fullName>
    </submittedName>
</protein>
<reference evidence="2" key="1">
    <citation type="submission" date="2022-11" db="UniProtKB">
        <authorList>
            <consortium name="WormBaseParasite"/>
        </authorList>
    </citation>
    <scope>IDENTIFICATION</scope>
</reference>
<organism evidence="1 2">
    <name type="scientific">Panagrolaimus sp. ES5</name>
    <dbReference type="NCBI Taxonomy" id="591445"/>
    <lineage>
        <taxon>Eukaryota</taxon>
        <taxon>Metazoa</taxon>
        <taxon>Ecdysozoa</taxon>
        <taxon>Nematoda</taxon>
        <taxon>Chromadorea</taxon>
        <taxon>Rhabditida</taxon>
        <taxon>Tylenchina</taxon>
        <taxon>Panagrolaimomorpha</taxon>
        <taxon>Panagrolaimoidea</taxon>
        <taxon>Panagrolaimidae</taxon>
        <taxon>Panagrolaimus</taxon>
    </lineage>
</organism>
<sequence length="283" mass="31439">MAMLPTEHKKSKPIQILNNIKPGPSSSSSSSATFNEIRRHHRGIKRSANSTSTSSSWTDDDTASILSIATKFSTSTISDSRKLSMAMTKPPIFTSSNDPSDVLLHQLTQVCEQAQKTTLIESSSKSNKLTINTVLESDRNSSTIKSTKLANHFISCFVVGGEIRLCSPQIYSVIMKDVHEDDVTHWIREFNIVDHMASHEQITSLKLNRAIPPELEFNIVDHMASHEQITSLKLNRAIPPELGACGLMTKTNAERLVGALIDPNNYRTLPNDKRDKFEPILVN</sequence>
<evidence type="ECO:0000313" key="1">
    <source>
        <dbReference type="Proteomes" id="UP000887579"/>
    </source>
</evidence>
<dbReference type="Proteomes" id="UP000887579">
    <property type="component" value="Unplaced"/>
</dbReference>
<accession>A0AC34FQP4</accession>